<evidence type="ECO:0000313" key="2">
    <source>
        <dbReference type="Proteomes" id="UP000540506"/>
    </source>
</evidence>
<comment type="caution">
    <text evidence="1">The sequence shown here is derived from an EMBL/GenBank/DDBJ whole genome shotgun (WGS) entry which is preliminary data.</text>
</comment>
<reference evidence="1 2" key="1">
    <citation type="submission" date="2020-08" db="EMBL/GenBank/DDBJ databases">
        <title>Sequencing the genomes of 1000 actinobacteria strains.</title>
        <authorList>
            <person name="Klenk H.-P."/>
        </authorList>
    </citation>
    <scope>NUCLEOTIDE SEQUENCE [LARGE SCALE GENOMIC DNA]</scope>
    <source>
        <strain evidence="1 2">DSM 41654</strain>
    </source>
</reference>
<dbReference type="AlphaFoldDB" id="A0A7W7R5J4"/>
<gene>
    <name evidence="1" type="ORF">FHR34_004811</name>
</gene>
<dbReference type="EMBL" id="JACHJV010000001">
    <property type="protein sequence ID" value="MBB4925818.1"/>
    <property type="molecule type" value="Genomic_DNA"/>
</dbReference>
<dbReference type="Proteomes" id="UP000540506">
    <property type="component" value="Unassembled WGS sequence"/>
</dbReference>
<evidence type="ECO:0000313" key="1">
    <source>
        <dbReference type="EMBL" id="MBB4925818.1"/>
    </source>
</evidence>
<name>A0A7W7R5J4_KITKI</name>
<protein>
    <recommendedName>
        <fullName evidence="3">SMI1/KNR4 family protein</fullName>
    </recommendedName>
</protein>
<organism evidence="1 2">
    <name type="scientific">Kitasatospora kifunensis</name>
    <name type="common">Streptomyces kifunensis</name>
    <dbReference type="NCBI Taxonomy" id="58351"/>
    <lineage>
        <taxon>Bacteria</taxon>
        <taxon>Bacillati</taxon>
        <taxon>Actinomycetota</taxon>
        <taxon>Actinomycetes</taxon>
        <taxon>Kitasatosporales</taxon>
        <taxon>Streptomycetaceae</taxon>
        <taxon>Kitasatospora</taxon>
    </lineage>
</organism>
<sequence>MSDRGKLQVAGLDRLHGLDLGLFPIAEDFAIRLIHDEAGSMIRFLASGVGAVIGFPWWENPREQISGWSLADVPTGSIESPYWDMDQGWHILIWQTGDLVYIAQGGSSEGEYDDWFAVPAALYRSEWEEAIRRASSEGS</sequence>
<evidence type="ECO:0008006" key="3">
    <source>
        <dbReference type="Google" id="ProtNLM"/>
    </source>
</evidence>
<proteinExistence type="predicted"/>
<accession>A0A7W7R5J4</accession>
<dbReference type="RefSeq" id="WP_184938318.1">
    <property type="nucleotide sequence ID" value="NZ_JACHJV010000001.1"/>
</dbReference>
<keyword evidence="2" id="KW-1185">Reference proteome</keyword>